<dbReference type="InterPro" id="IPR014720">
    <property type="entry name" value="dsRBD_dom"/>
</dbReference>
<feature type="domain" description="RNase III" evidence="10">
    <location>
        <begin position="83"/>
        <end position="208"/>
    </location>
</feature>
<evidence type="ECO:0000313" key="12">
    <source>
        <dbReference type="Proteomes" id="UP000003273"/>
    </source>
</evidence>
<comment type="caution">
    <text evidence="11">The sequence shown here is derived from an EMBL/GenBank/DDBJ whole genome shotgun (WGS) entry which is preliminary data.</text>
</comment>
<feature type="binding site" evidence="8">
    <location>
        <position position="122"/>
    </location>
    <ligand>
        <name>Mg(2+)</name>
        <dbReference type="ChEBI" id="CHEBI:18420"/>
    </ligand>
</feature>
<dbReference type="GO" id="GO:0006397">
    <property type="term" value="P:mRNA processing"/>
    <property type="evidence" value="ECO:0007669"/>
    <property type="project" value="UniProtKB-UniRule"/>
</dbReference>
<keyword evidence="8" id="KW-0699">rRNA-binding</keyword>
<dbReference type="PROSITE" id="PS50137">
    <property type="entry name" value="DS_RBD"/>
    <property type="match status" value="1"/>
</dbReference>
<dbReference type="SUPFAM" id="SSF69065">
    <property type="entry name" value="RNase III domain-like"/>
    <property type="match status" value="1"/>
</dbReference>
<dbReference type="Gene3D" id="3.30.160.20">
    <property type="match status" value="1"/>
</dbReference>
<keyword evidence="8" id="KW-0963">Cytoplasm</keyword>
<evidence type="ECO:0000313" key="11">
    <source>
        <dbReference type="EMBL" id="CCI13762.1"/>
    </source>
</evidence>
<proteinExistence type="inferred from homology"/>
<name>I4GVD8_MICAE</name>
<evidence type="ECO:0000256" key="6">
    <source>
        <dbReference type="ARBA" id="ARBA00022801"/>
    </source>
</evidence>
<keyword evidence="8" id="KW-0698">rRNA processing</keyword>
<comment type="subcellular location">
    <subcellularLocation>
        <location evidence="8">Cytoplasm</location>
    </subcellularLocation>
</comment>
<evidence type="ECO:0000259" key="9">
    <source>
        <dbReference type="PROSITE" id="PS50137"/>
    </source>
</evidence>
<dbReference type="PANTHER" id="PTHR11207:SF0">
    <property type="entry name" value="RIBONUCLEASE 3"/>
    <property type="match status" value="1"/>
</dbReference>
<feature type="active site" evidence="8">
    <location>
        <position position="197"/>
    </location>
</feature>
<dbReference type="GO" id="GO:0004525">
    <property type="term" value="F:ribonuclease III activity"/>
    <property type="evidence" value="ECO:0007669"/>
    <property type="project" value="UniProtKB-UniRule"/>
</dbReference>
<comment type="catalytic activity">
    <reaction evidence="1 8">
        <text>Endonucleolytic cleavage to 5'-phosphomonoester.</text>
        <dbReference type="EC" id="3.1.26.3"/>
    </reaction>
</comment>
<gene>
    <name evidence="8" type="primary">rnc</name>
    <name evidence="11" type="ORF">MICAE_2130014</name>
</gene>
<dbReference type="GO" id="GO:0003725">
    <property type="term" value="F:double-stranded RNA binding"/>
    <property type="evidence" value="ECO:0007669"/>
    <property type="project" value="TreeGrafter"/>
</dbReference>
<feature type="binding site" evidence="8">
    <location>
        <position position="197"/>
    </location>
    <ligand>
        <name>Mg(2+)</name>
        <dbReference type="ChEBI" id="CHEBI:18420"/>
    </ligand>
</feature>
<dbReference type="CDD" id="cd00593">
    <property type="entry name" value="RIBOc"/>
    <property type="match status" value="1"/>
</dbReference>
<reference evidence="11 12" key="1">
    <citation type="submission" date="2012-04" db="EMBL/GenBank/DDBJ databases">
        <authorList>
            <person name="Genoscope - CEA"/>
        </authorList>
    </citation>
    <scope>NUCLEOTIDE SEQUENCE [LARGE SCALE GENOMIC DNA]</scope>
    <source>
        <strain evidence="11 12">9806</strain>
    </source>
</reference>
<dbReference type="AlphaFoldDB" id="I4GVD8"/>
<comment type="similarity">
    <text evidence="2">Belongs to the ribonuclease III family.</text>
</comment>
<feature type="binding site" evidence="8">
    <location>
        <position position="194"/>
    </location>
    <ligand>
        <name>Mg(2+)</name>
        <dbReference type="ChEBI" id="CHEBI:18420"/>
    </ligand>
</feature>
<dbReference type="GO" id="GO:0006364">
    <property type="term" value="P:rRNA processing"/>
    <property type="evidence" value="ECO:0007669"/>
    <property type="project" value="UniProtKB-UniRule"/>
</dbReference>
<feature type="active site" evidence="8">
    <location>
        <position position="126"/>
    </location>
</feature>
<dbReference type="GO" id="GO:0010468">
    <property type="term" value="P:regulation of gene expression"/>
    <property type="evidence" value="ECO:0007669"/>
    <property type="project" value="TreeGrafter"/>
</dbReference>
<dbReference type="CDD" id="cd10845">
    <property type="entry name" value="DSRM_RNAse_III_family"/>
    <property type="match status" value="1"/>
</dbReference>
<dbReference type="GO" id="GO:0046872">
    <property type="term" value="F:metal ion binding"/>
    <property type="evidence" value="ECO:0007669"/>
    <property type="project" value="UniProtKB-KW"/>
</dbReference>
<keyword evidence="8" id="KW-0819">tRNA processing</keyword>
<keyword evidence="4 8" id="KW-0540">Nuclease</keyword>
<keyword evidence="8" id="KW-0479">Metal-binding</keyword>
<dbReference type="Pfam" id="PF00035">
    <property type="entry name" value="dsrm"/>
    <property type="match status" value="1"/>
</dbReference>
<evidence type="ECO:0000259" key="10">
    <source>
        <dbReference type="PROSITE" id="PS50142"/>
    </source>
</evidence>
<keyword evidence="8" id="KW-0460">Magnesium</keyword>
<organism evidence="11 12">
    <name type="scientific">Microcystis aeruginosa PCC 9806</name>
    <dbReference type="NCBI Taxonomy" id="1160282"/>
    <lineage>
        <taxon>Bacteria</taxon>
        <taxon>Bacillati</taxon>
        <taxon>Cyanobacteriota</taxon>
        <taxon>Cyanophyceae</taxon>
        <taxon>Oscillatoriophycideae</taxon>
        <taxon>Chroococcales</taxon>
        <taxon>Microcystaceae</taxon>
        <taxon>Microcystis</taxon>
    </lineage>
</organism>
<sequence>MSDSLLYQLSVISDQLSVISILRVSIQEIGDCFDLFSPSPHTPHPTPYTPHPTSPHPTPYTLHPTPLLPAPMSLSDPRRQKQLKTLVEKLGLSADVPVRWDLLDLALTHPSISRDKNYEQLEFVGDSVVRLVAAEVLLETYPEELVGEFAALRSMMVSDRTLAEFADRYGFERYLLVSSSTSIDRAGRISRLADAFEAVLGALYLSTQTMILVRSWLDEPLREKAAEIRRDPARQNYKDALQEWTQAKYKKLPQYLVKEINGLDQERFCAEVWLNEQKLGVGTGRSKKAAEQAAAKSAFLGVVKG</sequence>
<comment type="subunit">
    <text evidence="8">Homodimer.</text>
</comment>
<dbReference type="HOGENOM" id="CLU_000907_1_3_3"/>
<evidence type="ECO:0000256" key="3">
    <source>
        <dbReference type="ARBA" id="ARBA00022664"/>
    </source>
</evidence>
<dbReference type="EMBL" id="CAIL01000128">
    <property type="protein sequence ID" value="CCI13762.1"/>
    <property type="molecule type" value="Genomic_DNA"/>
</dbReference>
<comment type="cofactor">
    <cofactor evidence="8">
        <name>Mg(2+)</name>
        <dbReference type="ChEBI" id="CHEBI:18420"/>
    </cofactor>
</comment>
<dbReference type="GO" id="GO:0008033">
    <property type="term" value="P:tRNA processing"/>
    <property type="evidence" value="ECO:0007669"/>
    <property type="project" value="UniProtKB-KW"/>
</dbReference>
<evidence type="ECO:0000256" key="7">
    <source>
        <dbReference type="ARBA" id="ARBA00022884"/>
    </source>
</evidence>
<dbReference type="Proteomes" id="UP000003273">
    <property type="component" value="Unassembled WGS sequence"/>
</dbReference>
<dbReference type="PROSITE" id="PS50142">
    <property type="entry name" value="RNASE_3_2"/>
    <property type="match status" value="1"/>
</dbReference>
<dbReference type="NCBIfam" id="TIGR02191">
    <property type="entry name" value="RNaseIII"/>
    <property type="match status" value="1"/>
</dbReference>
<keyword evidence="6 8" id="KW-0378">Hydrolase</keyword>
<keyword evidence="5 8" id="KW-0255">Endonuclease</keyword>
<evidence type="ECO:0000256" key="8">
    <source>
        <dbReference type="HAMAP-Rule" id="MF_00104"/>
    </source>
</evidence>
<accession>I4GVD8</accession>
<feature type="domain" description="DRBM" evidence="9">
    <location>
        <begin position="236"/>
        <end position="304"/>
    </location>
</feature>
<dbReference type="SMART" id="SM00535">
    <property type="entry name" value="RIBOc"/>
    <property type="match status" value="1"/>
</dbReference>
<dbReference type="EC" id="3.1.26.3" evidence="8"/>
<dbReference type="Pfam" id="PF00636">
    <property type="entry name" value="Ribonuclease_3"/>
    <property type="match status" value="1"/>
</dbReference>
<dbReference type="SMART" id="SM00358">
    <property type="entry name" value="DSRM"/>
    <property type="match status" value="1"/>
</dbReference>
<dbReference type="InterPro" id="IPR036389">
    <property type="entry name" value="RNase_III_sf"/>
</dbReference>
<dbReference type="HAMAP" id="MF_00104">
    <property type="entry name" value="RNase_III"/>
    <property type="match status" value="1"/>
</dbReference>
<dbReference type="GO" id="GO:0019843">
    <property type="term" value="F:rRNA binding"/>
    <property type="evidence" value="ECO:0007669"/>
    <property type="project" value="UniProtKB-KW"/>
</dbReference>
<dbReference type="Gene3D" id="1.10.1520.10">
    <property type="entry name" value="Ribonuclease III domain"/>
    <property type="match status" value="1"/>
</dbReference>
<evidence type="ECO:0000256" key="1">
    <source>
        <dbReference type="ARBA" id="ARBA00000109"/>
    </source>
</evidence>
<evidence type="ECO:0000256" key="4">
    <source>
        <dbReference type="ARBA" id="ARBA00022722"/>
    </source>
</evidence>
<dbReference type="PANTHER" id="PTHR11207">
    <property type="entry name" value="RIBONUCLEASE III"/>
    <property type="match status" value="1"/>
</dbReference>
<evidence type="ECO:0000256" key="5">
    <source>
        <dbReference type="ARBA" id="ARBA00022759"/>
    </source>
</evidence>
<comment type="function">
    <text evidence="8">Digests double-stranded RNA. Involved in the processing of primary rRNA transcript to yield the immediate precursors to the large and small rRNAs (23S and 16S). Processes some mRNAs, and tRNAs when they are encoded in the rRNA operon. Processes pre-crRNA and tracrRNA of type II CRISPR loci if present in the organism.</text>
</comment>
<dbReference type="InterPro" id="IPR000999">
    <property type="entry name" value="RNase_III_dom"/>
</dbReference>
<dbReference type="SUPFAM" id="SSF54768">
    <property type="entry name" value="dsRNA-binding domain-like"/>
    <property type="match status" value="1"/>
</dbReference>
<dbReference type="PROSITE" id="PS00517">
    <property type="entry name" value="RNASE_3_1"/>
    <property type="match status" value="1"/>
</dbReference>
<protein>
    <recommendedName>
        <fullName evidence="8">Ribonuclease 3</fullName>
        <ecNumber evidence="8">3.1.26.3</ecNumber>
    </recommendedName>
    <alternativeName>
        <fullName evidence="8">Ribonuclease III</fullName>
        <shortName evidence="8">RNase III</shortName>
    </alternativeName>
</protein>
<evidence type="ECO:0000256" key="2">
    <source>
        <dbReference type="ARBA" id="ARBA00010183"/>
    </source>
</evidence>
<dbReference type="GO" id="GO:0005737">
    <property type="term" value="C:cytoplasm"/>
    <property type="evidence" value="ECO:0007669"/>
    <property type="project" value="UniProtKB-SubCell"/>
</dbReference>
<keyword evidence="7 8" id="KW-0694">RNA-binding</keyword>
<keyword evidence="3 8" id="KW-0507">mRNA processing</keyword>
<dbReference type="InterPro" id="IPR011907">
    <property type="entry name" value="RNase_III"/>
</dbReference>